<keyword evidence="1" id="KW-0472">Membrane</keyword>
<protein>
    <submittedName>
        <fullName evidence="2">Uncharacterized protein</fullName>
    </submittedName>
</protein>
<dbReference type="RefSeq" id="WP_117680674.1">
    <property type="nucleotide sequence ID" value="NZ_QSRK01000004.1"/>
</dbReference>
<keyword evidence="1" id="KW-1133">Transmembrane helix</keyword>
<accession>A0A3E4R8Z2</accession>
<evidence type="ECO:0000256" key="1">
    <source>
        <dbReference type="SAM" id="Phobius"/>
    </source>
</evidence>
<feature type="transmembrane region" description="Helical" evidence="1">
    <location>
        <begin position="57"/>
        <end position="75"/>
    </location>
</feature>
<evidence type="ECO:0000313" key="3">
    <source>
        <dbReference type="Proteomes" id="UP000260795"/>
    </source>
</evidence>
<gene>
    <name evidence="2" type="ORF">DXC80_03670</name>
</gene>
<reference evidence="2 3" key="1">
    <citation type="submission" date="2018-08" db="EMBL/GenBank/DDBJ databases">
        <title>A genome reference for cultivated species of the human gut microbiota.</title>
        <authorList>
            <person name="Zou Y."/>
            <person name="Xue W."/>
            <person name="Luo G."/>
        </authorList>
    </citation>
    <scope>NUCLEOTIDE SEQUENCE [LARGE SCALE GENOMIC DNA]</scope>
    <source>
        <strain evidence="2 3">TF08-13</strain>
    </source>
</reference>
<dbReference type="EMBL" id="QSRK01000004">
    <property type="protein sequence ID" value="RGL16279.1"/>
    <property type="molecule type" value="Genomic_DNA"/>
</dbReference>
<dbReference type="AlphaFoldDB" id="A0A3E4R8Z2"/>
<organism evidence="2 3">
    <name type="scientific">Bacteroides uniformis</name>
    <dbReference type="NCBI Taxonomy" id="820"/>
    <lineage>
        <taxon>Bacteria</taxon>
        <taxon>Pseudomonadati</taxon>
        <taxon>Bacteroidota</taxon>
        <taxon>Bacteroidia</taxon>
        <taxon>Bacteroidales</taxon>
        <taxon>Bacteroidaceae</taxon>
        <taxon>Bacteroides</taxon>
    </lineage>
</organism>
<dbReference type="Proteomes" id="UP000260795">
    <property type="component" value="Unassembled WGS sequence"/>
</dbReference>
<name>A0A3E4R8Z2_BACUN</name>
<sequence length="128" mass="14955">MGIKKIIVGEPMPDENDTKYKERAERDRKAGGQFAHAIGLDRLAACIQRFATNHTKLFLFIVFSFVLFSIGLNLYRMSKAVTYRPQPSSAIQRQEHELKFKRHHAPKSVNQQSRKQLELEEYEAYRED</sequence>
<proteinExistence type="predicted"/>
<keyword evidence="1" id="KW-0812">Transmembrane</keyword>
<evidence type="ECO:0000313" key="2">
    <source>
        <dbReference type="EMBL" id="RGL16279.1"/>
    </source>
</evidence>
<comment type="caution">
    <text evidence="2">The sequence shown here is derived from an EMBL/GenBank/DDBJ whole genome shotgun (WGS) entry which is preliminary data.</text>
</comment>